<evidence type="ECO:0000313" key="5">
    <source>
        <dbReference type="Proteomes" id="UP001223072"/>
    </source>
</evidence>
<feature type="region of interest" description="Disordered" evidence="1">
    <location>
        <begin position="408"/>
        <end position="433"/>
    </location>
</feature>
<comment type="caution">
    <text evidence="4">The sequence shown here is derived from an EMBL/GenBank/DDBJ whole genome shotgun (WGS) entry which is preliminary data.</text>
</comment>
<feature type="chain" id="PRO_5046078037" evidence="2">
    <location>
        <begin position="31"/>
        <end position="433"/>
    </location>
</feature>
<feature type="signal peptide" evidence="2">
    <location>
        <begin position="1"/>
        <end position="30"/>
    </location>
</feature>
<evidence type="ECO:0000259" key="3">
    <source>
        <dbReference type="Pfam" id="PF00144"/>
    </source>
</evidence>
<evidence type="ECO:0000313" key="4">
    <source>
        <dbReference type="EMBL" id="MDQ0934296.1"/>
    </source>
</evidence>
<dbReference type="EMBL" id="JAUSZS010000004">
    <property type="protein sequence ID" value="MDQ0934296.1"/>
    <property type="molecule type" value="Genomic_DNA"/>
</dbReference>
<dbReference type="InterPro" id="IPR050491">
    <property type="entry name" value="AmpC-like"/>
</dbReference>
<dbReference type="PANTHER" id="PTHR46825:SF7">
    <property type="entry name" value="D-ALANYL-D-ALANINE CARBOXYPEPTIDASE"/>
    <property type="match status" value="1"/>
</dbReference>
<proteinExistence type="predicted"/>
<keyword evidence="2" id="KW-0732">Signal</keyword>
<dbReference type="SUPFAM" id="SSF56601">
    <property type="entry name" value="beta-lactamase/transpeptidase-like"/>
    <property type="match status" value="1"/>
</dbReference>
<protein>
    <submittedName>
        <fullName evidence="4">D-alanyl-D-alanine carboxypeptidase</fullName>
        <ecNumber evidence="4">3.4.16.4</ecNumber>
    </submittedName>
</protein>
<dbReference type="Gene3D" id="3.40.710.10">
    <property type="entry name" value="DD-peptidase/beta-lactamase superfamily"/>
    <property type="match status" value="1"/>
</dbReference>
<accession>A0ABU0RQN5</accession>
<dbReference type="InterPro" id="IPR001466">
    <property type="entry name" value="Beta-lactam-related"/>
</dbReference>
<dbReference type="GO" id="GO:0009002">
    <property type="term" value="F:serine-type D-Ala-D-Ala carboxypeptidase activity"/>
    <property type="evidence" value="ECO:0007669"/>
    <property type="project" value="UniProtKB-EC"/>
</dbReference>
<keyword evidence="4" id="KW-0645">Protease</keyword>
<sequence length="433" mass="45972">MPTFLLTTLQPGRRTARTGLAALVATTALATGLATGPAQAVATAPTPAAPRSSTDCGTHDQVRSALRVLTGRDGIAGAAVLVTDPTAPAPCAARWTEASGTADLGTGRRMNAADRLRAGSVTKTFTATVVLQLVAEHRIGLDDPVDRHLPGLIDGPGHDGRRITVRQLLQHTSGLPDYLEAPEWEHFEQLRYRHFEPRELVARALELPRPHGSWHYATTNYLVLGMIVREVTGRTPEAEISRRIINPLGLHGTYWPGDATRVQGPHSRSYFTDAEGRRVDGTDWNMTFGGVGGALVSTPADLTRFAAALFDGRLLPRAQLAQMRRTVAADPDRLWPGARYGLGLISSPLSCGGTWWGHGGTVPGGHRALVAVGPGGRSVAVALNQVPDSPQAELDFLDVIDKSLCEKAAPATRGSTGSAGTPRSPRPSERTPA</sequence>
<dbReference type="InterPro" id="IPR012338">
    <property type="entry name" value="Beta-lactam/transpept-like"/>
</dbReference>
<keyword evidence="5" id="KW-1185">Reference proteome</keyword>
<dbReference type="PANTHER" id="PTHR46825">
    <property type="entry name" value="D-ALANYL-D-ALANINE-CARBOXYPEPTIDASE/ENDOPEPTIDASE AMPH"/>
    <property type="match status" value="1"/>
</dbReference>
<dbReference type="Pfam" id="PF00144">
    <property type="entry name" value="Beta-lactamase"/>
    <property type="match status" value="1"/>
</dbReference>
<dbReference type="RefSeq" id="WP_307627926.1">
    <property type="nucleotide sequence ID" value="NZ_JAUSZS010000004.1"/>
</dbReference>
<feature type="domain" description="Beta-lactamase-related" evidence="3">
    <location>
        <begin position="67"/>
        <end position="391"/>
    </location>
</feature>
<gene>
    <name evidence="4" type="ORF">QFZ49_004236</name>
</gene>
<dbReference type="EC" id="3.4.16.4" evidence="4"/>
<reference evidence="4 5" key="1">
    <citation type="submission" date="2023-07" db="EMBL/GenBank/DDBJ databases">
        <title>Comparative genomics of wheat-associated soil bacteria to identify genetic determinants of phenazine resistance.</title>
        <authorList>
            <person name="Mouncey N."/>
        </authorList>
    </citation>
    <scope>NUCLEOTIDE SEQUENCE [LARGE SCALE GENOMIC DNA]</scope>
    <source>
        <strain evidence="4 5">W2I16</strain>
    </source>
</reference>
<evidence type="ECO:0000256" key="2">
    <source>
        <dbReference type="SAM" id="SignalP"/>
    </source>
</evidence>
<keyword evidence="4" id="KW-0121">Carboxypeptidase</keyword>
<keyword evidence="4" id="KW-0378">Hydrolase</keyword>
<name>A0ABU0RQN5_9ACTN</name>
<organism evidence="4 5">
    <name type="scientific">Streptomyces turgidiscabies</name>
    <dbReference type="NCBI Taxonomy" id="85558"/>
    <lineage>
        <taxon>Bacteria</taxon>
        <taxon>Bacillati</taxon>
        <taxon>Actinomycetota</taxon>
        <taxon>Actinomycetes</taxon>
        <taxon>Kitasatosporales</taxon>
        <taxon>Streptomycetaceae</taxon>
        <taxon>Streptomyces</taxon>
    </lineage>
</organism>
<dbReference type="Proteomes" id="UP001223072">
    <property type="component" value="Unassembled WGS sequence"/>
</dbReference>
<evidence type="ECO:0000256" key="1">
    <source>
        <dbReference type="SAM" id="MobiDB-lite"/>
    </source>
</evidence>